<gene>
    <name evidence="2" type="ORF">OSB04_012554</name>
</gene>
<dbReference type="SUPFAM" id="SSF56672">
    <property type="entry name" value="DNA/RNA polymerases"/>
    <property type="match status" value="1"/>
</dbReference>
<dbReference type="PANTHER" id="PTHR31635:SF196">
    <property type="entry name" value="REVERSE TRANSCRIPTASE DOMAIN-CONTAINING PROTEIN-RELATED"/>
    <property type="match status" value="1"/>
</dbReference>
<dbReference type="AlphaFoldDB" id="A0AA38TBK2"/>
<dbReference type="Proteomes" id="UP001172457">
    <property type="component" value="Chromosome 3"/>
</dbReference>
<reference evidence="2" key="1">
    <citation type="submission" date="2023-03" db="EMBL/GenBank/DDBJ databases">
        <title>Chromosome-scale reference genome and RAD-based genetic map of yellow starthistle (Centaurea solstitialis) reveal putative structural variation and QTLs associated with invader traits.</title>
        <authorList>
            <person name="Reatini B."/>
            <person name="Cang F.A."/>
            <person name="Jiang Q."/>
            <person name="Mckibben M.T.W."/>
            <person name="Barker M.S."/>
            <person name="Rieseberg L.H."/>
            <person name="Dlugosch K.M."/>
        </authorList>
    </citation>
    <scope>NUCLEOTIDE SEQUENCE</scope>
    <source>
        <strain evidence="2">CAN-66</strain>
        <tissue evidence="2">Leaf</tissue>
    </source>
</reference>
<name>A0AA38TBK2_9ASTR</name>
<keyword evidence="3" id="KW-1185">Reference proteome</keyword>
<evidence type="ECO:0000259" key="1">
    <source>
        <dbReference type="Pfam" id="PF00078"/>
    </source>
</evidence>
<dbReference type="EMBL" id="JARYMX010000003">
    <property type="protein sequence ID" value="KAJ9557940.1"/>
    <property type="molecule type" value="Genomic_DNA"/>
</dbReference>
<dbReference type="InterPro" id="IPR043502">
    <property type="entry name" value="DNA/RNA_pol_sf"/>
</dbReference>
<proteinExistence type="predicted"/>
<dbReference type="PANTHER" id="PTHR31635">
    <property type="entry name" value="REVERSE TRANSCRIPTASE DOMAIN-CONTAINING PROTEIN-RELATED"/>
    <property type="match status" value="1"/>
</dbReference>
<dbReference type="Pfam" id="PF00078">
    <property type="entry name" value="RVT_1"/>
    <property type="match status" value="1"/>
</dbReference>
<feature type="domain" description="Reverse transcriptase" evidence="1">
    <location>
        <begin position="267"/>
        <end position="404"/>
    </location>
</feature>
<protein>
    <recommendedName>
        <fullName evidence="1">Reverse transcriptase domain-containing protein</fullName>
    </recommendedName>
</protein>
<organism evidence="2 3">
    <name type="scientific">Centaurea solstitialis</name>
    <name type="common">yellow star-thistle</name>
    <dbReference type="NCBI Taxonomy" id="347529"/>
    <lineage>
        <taxon>Eukaryota</taxon>
        <taxon>Viridiplantae</taxon>
        <taxon>Streptophyta</taxon>
        <taxon>Embryophyta</taxon>
        <taxon>Tracheophyta</taxon>
        <taxon>Spermatophyta</taxon>
        <taxon>Magnoliopsida</taxon>
        <taxon>eudicotyledons</taxon>
        <taxon>Gunneridae</taxon>
        <taxon>Pentapetalae</taxon>
        <taxon>asterids</taxon>
        <taxon>campanulids</taxon>
        <taxon>Asterales</taxon>
        <taxon>Asteraceae</taxon>
        <taxon>Carduoideae</taxon>
        <taxon>Cardueae</taxon>
        <taxon>Centaureinae</taxon>
        <taxon>Centaurea</taxon>
    </lineage>
</organism>
<comment type="caution">
    <text evidence="2">The sequence shown here is derived from an EMBL/GenBank/DDBJ whole genome shotgun (WGS) entry which is preliminary data.</text>
</comment>
<sequence>MELLKKLAKKERTSCIYRWIMLWAYLAVFKTPPLPILWGNVIDLLVGYELLWNVRLLKNFNINNRSVTCGEPESIFFPSKHELGRILHFQFIHGPKPFKLFDTWLEVEGMDRMQRGSRFFGRDIDLFRKEATKLDETADQGSLNEEERERWVNAREKWLEAESKKVEMLRQKAKIKWAMEGDENSRMFHAVIRKRMRANEIGGLNVNGLWVEEPTLVKKAALDFFKIKFFSHGPPGPKLRSSKVKRITREEAETLERLFSKEEVWEAIKDHLEDVGGEVKVGVREHHRGILKGRYILDGVLIANEVVEDLRKTKRKGMVFKVDFEKAYDSVEWDFLLDTLKMMGLGDRWCKWICSCLHSASVLILINGAPTEEFKMKKGHRQGDPLAPFLFLVVAEYLNVLMREATKKVCLKGLR</sequence>
<evidence type="ECO:0000313" key="3">
    <source>
        <dbReference type="Proteomes" id="UP001172457"/>
    </source>
</evidence>
<accession>A0AA38TBK2</accession>
<evidence type="ECO:0000313" key="2">
    <source>
        <dbReference type="EMBL" id="KAJ9557940.1"/>
    </source>
</evidence>
<dbReference type="InterPro" id="IPR000477">
    <property type="entry name" value="RT_dom"/>
</dbReference>